<reference evidence="1" key="2">
    <citation type="journal article" date="2022" name="New Phytol.">
        <title>Evolutionary transition to the ectomycorrhizal habit in the genomes of a hyperdiverse lineage of mushroom-forming fungi.</title>
        <authorList>
            <person name="Looney B."/>
            <person name="Miyauchi S."/>
            <person name="Morin E."/>
            <person name="Drula E."/>
            <person name="Courty P.E."/>
            <person name="Kohler A."/>
            <person name="Kuo A."/>
            <person name="LaButti K."/>
            <person name="Pangilinan J."/>
            <person name="Lipzen A."/>
            <person name="Riley R."/>
            <person name="Andreopoulos W."/>
            <person name="He G."/>
            <person name="Johnson J."/>
            <person name="Nolan M."/>
            <person name="Tritt A."/>
            <person name="Barry K.W."/>
            <person name="Grigoriev I.V."/>
            <person name="Nagy L.G."/>
            <person name="Hibbett D."/>
            <person name="Henrissat B."/>
            <person name="Matheny P.B."/>
            <person name="Labbe J."/>
            <person name="Martin F.M."/>
        </authorList>
    </citation>
    <scope>NUCLEOTIDE SEQUENCE</scope>
    <source>
        <strain evidence="1">FP105234-sp</strain>
    </source>
</reference>
<evidence type="ECO:0000313" key="2">
    <source>
        <dbReference type="Proteomes" id="UP000814033"/>
    </source>
</evidence>
<dbReference type="EMBL" id="MU275839">
    <property type="protein sequence ID" value="KAI0053773.1"/>
    <property type="molecule type" value="Genomic_DNA"/>
</dbReference>
<dbReference type="Proteomes" id="UP000814033">
    <property type="component" value="Unassembled WGS sequence"/>
</dbReference>
<organism evidence="1 2">
    <name type="scientific">Auriscalpium vulgare</name>
    <dbReference type="NCBI Taxonomy" id="40419"/>
    <lineage>
        <taxon>Eukaryota</taxon>
        <taxon>Fungi</taxon>
        <taxon>Dikarya</taxon>
        <taxon>Basidiomycota</taxon>
        <taxon>Agaricomycotina</taxon>
        <taxon>Agaricomycetes</taxon>
        <taxon>Russulales</taxon>
        <taxon>Auriscalpiaceae</taxon>
        <taxon>Auriscalpium</taxon>
    </lineage>
</organism>
<protein>
    <submittedName>
        <fullName evidence="1">Uncharacterized protein</fullName>
    </submittedName>
</protein>
<gene>
    <name evidence="1" type="ORF">FA95DRAFT_1586011</name>
</gene>
<sequence>MQALVSSNDFLSQMLIAQLLEQDALTASSGQYAEQLLLEDALQASRGSVSEPSSPTLPDNNLPDVDEDFRMALELVARDAFLAGDAELAEKMQSDANTTFTMDYQYAQQLAAGEKKFAVDLEFARSLQKAQEVGGRRFNIDDESMMDAEGVLGREMMDELLAADPNSKGKGKGRVDTSVEPFGMSVDAEAPRSSPYDSCGICLEPFQPTYSPRSASESANSSSRLPFGLKMPCPEDHSYCISCLSMYIQHKLDPNGYGSGNADVVVFPILCPECPVDSWPEGIQQETAERVLGEKGMRLWHYQQLLDSIPKYYCPNPRCSARVQIDDAVEDPHAECPACTQHLCVPCRSIWHEDMTCEEYQALPLEDRSPDDLLVLQIVKAENWRRCPRCAYIVELSMGCNHVTCRCKAEFCFKCGSLWDKKRAKCTSDPSCLLWDEDMLLEQRERRRQQNDGPAAVAPREPVQRLQPAEAPPPYQPQQVHGNWQQFEWLSSPAVLNTCASKHPFTRQMIRTLTCRYCMTRVQSLRELQIHLALAAHPVFACCGRLFPNVNSYNSHRRSRRAHVHTINRA</sequence>
<evidence type="ECO:0000313" key="1">
    <source>
        <dbReference type="EMBL" id="KAI0053773.1"/>
    </source>
</evidence>
<comment type="caution">
    <text evidence="1">The sequence shown here is derived from an EMBL/GenBank/DDBJ whole genome shotgun (WGS) entry which is preliminary data.</text>
</comment>
<accession>A0ACB8SBC9</accession>
<reference evidence="1" key="1">
    <citation type="submission" date="2021-02" db="EMBL/GenBank/DDBJ databases">
        <authorList>
            <consortium name="DOE Joint Genome Institute"/>
            <person name="Ahrendt S."/>
            <person name="Looney B.P."/>
            <person name="Miyauchi S."/>
            <person name="Morin E."/>
            <person name="Drula E."/>
            <person name="Courty P.E."/>
            <person name="Chicoki N."/>
            <person name="Fauchery L."/>
            <person name="Kohler A."/>
            <person name="Kuo A."/>
            <person name="Labutti K."/>
            <person name="Pangilinan J."/>
            <person name="Lipzen A."/>
            <person name="Riley R."/>
            <person name="Andreopoulos W."/>
            <person name="He G."/>
            <person name="Johnson J."/>
            <person name="Barry K.W."/>
            <person name="Grigoriev I.V."/>
            <person name="Nagy L."/>
            <person name="Hibbett D."/>
            <person name="Henrissat B."/>
            <person name="Matheny P.B."/>
            <person name="Labbe J."/>
            <person name="Martin F."/>
        </authorList>
    </citation>
    <scope>NUCLEOTIDE SEQUENCE</scope>
    <source>
        <strain evidence="1">FP105234-sp</strain>
    </source>
</reference>
<name>A0ACB8SBC9_9AGAM</name>
<proteinExistence type="predicted"/>
<keyword evidence="2" id="KW-1185">Reference proteome</keyword>